<feature type="transmembrane region" description="Helical" evidence="7">
    <location>
        <begin position="293"/>
        <end position="316"/>
    </location>
</feature>
<evidence type="ECO:0000256" key="6">
    <source>
        <dbReference type="ARBA" id="ARBA00023136"/>
    </source>
</evidence>
<dbReference type="PANTHER" id="PTHR30193">
    <property type="entry name" value="ABC TRANSPORTER PERMEASE PROTEIN"/>
    <property type="match status" value="1"/>
</dbReference>
<feature type="region of interest" description="Disordered" evidence="8">
    <location>
        <begin position="1"/>
        <end position="32"/>
    </location>
</feature>
<keyword evidence="3" id="KW-1003">Cell membrane</keyword>
<feature type="transmembrane region" description="Helical" evidence="7">
    <location>
        <begin position="37"/>
        <end position="63"/>
    </location>
</feature>
<feature type="transmembrane region" description="Helical" evidence="7">
    <location>
        <begin position="186"/>
        <end position="205"/>
    </location>
</feature>
<name>A0A1H2MER9_9ACTN</name>
<accession>A0A1H2MER9</accession>
<dbReference type="InterPro" id="IPR035906">
    <property type="entry name" value="MetI-like_sf"/>
</dbReference>
<keyword evidence="2 7" id="KW-0813">Transport</keyword>
<dbReference type="GO" id="GO:0055085">
    <property type="term" value="P:transmembrane transport"/>
    <property type="evidence" value="ECO:0007669"/>
    <property type="project" value="InterPro"/>
</dbReference>
<evidence type="ECO:0000259" key="9">
    <source>
        <dbReference type="PROSITE" id="PS50928"/>
    </source>
</evidence>
<feature type="compositionally biased region" description="Low complexity" evidence="8">
    <location>
        <begin position="1"/>
        <end position="21"/>
    </location>
</feature>
<evidence type="ECO:0000256" key="1">
    <source>
        <dbReference type="ARBA" id="ARBA00004651"/>
    </source>
</evidence>
<dbReference type="STRING" id="546874.SAMN04488544_1938"/>
<keyword evidence="6 7" id="KW-0472">Membrane</keyword>
<dbReference type="Gene3D" id="1.10.3720.10">
    <property type="entry name" value="MetI-like"/>
    <property type="match status" value="1"/>
</dbReference>
<feature type="domain" description="ABC transmembrane type-1" evidence="9">
    <location>
        <begin position="100"/>
        <end position="314"/>
    </location>
</feature>
<keyword evidence="5 7" id="KW-1133">Transmembrane helix</keyword>
<dbReference type="Proteomes" id="UP000198825">
    <property type="component" value="Chromosome I"/>
</dbReference>
<evidence type="ECO:0000313" key="11">
    <source>
        <dbReference type="Proteomes" id="UP000198825"/>
    </source>
</evidence>
<evidence type="ECO:0000256" key="7">
    <source>
        <dbReference type="RuleBase" id="RU363032"/>
    </source>
</evidence>
<dbReference type="CDD" id="cd06261">
    <property type="entry name" value="TM_PBP2"/>
    <property type="match status" value="1"/>
</dbReference>
<evidence type="ECO:0000313" key="10">
    <source>
        <dbReference type="EMBL" id="SDU91733.1"/>
    </source>
</evidence>
<sequence>MTVASSASTGSVVTAEAVTTGPPGQPSRRTSRRVETAGAWTLCAPYVVLLLIAGVIPIGYAFVTALQTPPTPLNPAVGFGGLKSFETVVTDFRFLRTFGNIASVLVVWLPIMMIGVVGLALLVHASPGRFGNAMRFIYYVPGALAGVANFVLWVYLLNPSSSPIQGFWNALGLTDIKSVVVSGNNLSFILAAMLFFQGVGTWIVIVNGGLNGIDDAVLEAAQIDGAGPWRVAWDVKLPIIRPWIGYAALMNLAYGFQLFLEPQLLDQVASNALPDQYSPSQLGYAFAFSNYNFPAAAAMSLILLAITLGIGLIIVFKSGLFSEETN</sequence>
<organism evidence="10 11">
    <name type="scientific">Microlunatus sagamiharensis</name>
    <dbReference type="NCBI Taxonomy" id="546874"/>
    <lineage>
        <taxon>Bacteria</taxon>
        <taxon>Bacillati</taxon>
        <taxon>Actinomycetota</taxon>
        <taxon>Actinomycetes</taxon>
        <taxon>Propionibacteriales</taxon>
        <taxon>Propionibacteriaceae</taxon>
        <taxon>Microlunatus</taxon>
    </lineage>
</organism>
<proteinExistence type="inferred from homology"/>
<keyword evidence="11" id="KW-1185">Reference proteome</keyword>
<feature type="transmembrane region" description="Helical" evidence="7">
    <location>
        <begin position="243"/>
        <end position="260"/>
    </location>
</feature>
<feature type="transmembrane region" description="Helical" evidence="7">
    <location>
        <begin position="136"/>
        <end position="156"/>
    </location>
</feature>
<dbReference type="RefSeq" id="WP_091074236.1">
    <property type="nucleotide sequence ID" value="NZ_LT629799.1"/>
</dbReference>
<dbReference type="PROSITE" id="PS50928">
    <property type="entry name" value="ABC_TM1"/>
    <property type="match status" value="1"/>
</dbReference>
<dbReference type="SUPFAM" id="SSF161098">
    <property type="entry name" value="MetI-like"/>
    <property type="match status" value="1"/>
</dbReference>
<dbReference type="OrthoDB" id="9775069at2"/>
<dbReference type="InterPro" id="IPR000515">
    <property type="entry name" value="MetI-like"/>
</dbReference>
<protein>
    <submittedName>
        <fullName evidence="10">Carbohydrate ABC transporter membrane protein 1, CUT1 family</fullName>
    </submittedName>
</protein>
<comment type="subcellular location">
    <subcellularLocation>
        <location evidence="1 7">Cell membrane</location>
        <topology evidence="1 7">Multi-pass membrane protein</topology>
    </subcellularLocation>
</comment>
<comment type="similarity">
    <text evidence="7">Belongs to the binding-protein-dependent transport system permease family.</text>
</comment>
<evidence type="ECO:0000256" key="4">
    <source>
        <dbReference type="ARBA" id="ARBA00022692"/>
    </source>
</evidence>
<dbReference type="PANTHER" id="PTHR30193:SF41">
    <property type="entry name" value="DIACETYLCHITOBIOSE UPTAKE SYSTEM PERMEASE PROTEIN NGCF"/>
    <property type="match status" value="1"/>
</dbReference>
<evidence type="ECO:0000256" key="2">
    <source>
        <dbReference type="ARBA" id="ARBA00022448"/>
    </source>
</evidence>
<evidence type="ECO:0000256" key="8">
    <source>
        <dbReference type="SAM" id="MobiDB-lite"/>
    </source>
</evidence>
<dbReference type="AlphaFoldDB" id="A0A1H2MER9"/>
<dbReference type="EMBL" id="LT629799">
    <property type="protein sequence ID" value="SDU91733.1"/>
    <property type="molecule type" value="Genomic_DNA"/>
</dbReference>
<reference evidence="11" key="1">
    <citation type="submission" date="2016-10" db="EMBL/GenBank/DDBJ databases">
        <authorList>
            <person name="Varghese N."/>
            <person name="Submissions S."/>
        </authorList>
    </citation>
    <scope>NUCLEOTIDE SEQUENCE [LARGE SCALE GENOMIC DNA]</scope>
    <source>
        <strain evidence="11">DSM 21743</strain>
    </source>
</reference>
<evidence type="ECO:0000256" key="3">
    <source>
        <dbReference type="ARBA" id="ARBA00022475"/>
    </source>
</evidence>
<dbReference type="Pfam" id="PF00528">
    <property type="entry name" value="BPD_transp_1"/>
    <property type="match status" value="1"/>
</dbReference>
<feature type="transmembrane region" description="Helical" evidence="7">
    <location>
        <begin position="101"/>
        <end position="124"/>
    </location>
</feature>
<gene>
    <name evidence="10" type="ORF">SAMN04488544_1938</name>
</gene>
<keyword evidence="4 7" id="KW-0812">Transmembrane</keyword>
<dbReference type="InterPro" id="IPR051393">
    <property type="entry name" value="ABC_transporter_permease"/>
</dbReference>
<evidence type="ECO:0000256" key="5">
    <source>
        <dbReference type="ARBA" id="ARBA00022989"/>
    </source>
</evidence>
<dbReference type="GO" id="GO:0005886">
    <property type="term" value="C:plasma membrane"/>
    <property type="evidence" value="ECO:0007669"/>
    <property type="project" value="UniProtKB-SubCell"/>
</dbReference>